<dbReference type="RefSeq" id="WP_309854031.1">
    <property type="nucleotide sequence ID" value="NZ_JAVDQJ010000004.1"/>
</dbReference>
<dbReference type="Pfam" id="PF00486">
    <property type="entry name" value="Trans_reg_C"/>
    <property type="match status" value="1"/>
</dbReference>
<keyword evidence="2" id="KW-0902">Two-component regulatory system</keyword>
<dbReference type="InterPro" id="IPR011006">
    <property type="entry name" value="CheY-like_superfamily"/>
</dbReference>
<dbReference type="InterPro" id="IPR039420">
    <property type="entry name" value="WalR-like"/>
</dbReference>
<dbReference type="GO" id="GO:0000976">
    <property type="term" value="F:transcription cis-regulatory region binding"/>
    <property type="evidence" value="ECO:0007669"/>
    <property type="project" value="TreeGrafter"/>
</dbReference>
<protein>
    <submittedName>
        <fullName evidence="10">Two-component system response regulator MprA</fullName>
    </submittedName>
</protein>
<name>A0AAE4BMF7_9DEIO</name>
<dbReference type="InterPro" id="IPR001867">
    <property type="entry name" value="OmpR/PhoB-type_DNA-bd"/>
</dbReference>
<dbReference type="PANTHER" id="PTHR48111:SF1">
    <property type="entry name" value="TWO-COMPONENT RESPONSE REGULATOR ORR33"/>
    <property type="match status" value="1"/>
</dbReference>
<keyword evidence="3" id="KW-0805">Transcription regulation</keyword>
<dbReference type="Proteomes" id="UP001185331">
    <property type="component" value="Unassembled WGS sequence"/>
</dbReference>
<evidence type="ECO:0000313" key="11">
    <source>
        <dbReference type="Proteomes" id="UP001185331"/>
    </source>
</evidence>
<dbReference type="Pfam" id="PF00072">
    <property type="entry name" value="Response_reg"/>
    <property type="match status" value="1"/>
</dbReference>
<proteinExistence type="predicted"/>
<evidence type="ECO:0000256" key="6">
    <source>
        <dbReference type="PROSITE-ProRule" id="PRU00169"/>
    </source>
</evidence>
<evidence type="ECO:0000259" key="8">
    <source>
        <dbReference type="PROSITE" id="PS50110"/>
    </source>
</evidence>
<organism evidence="10 11">
    <name type="scientific">Deinococcus soli</name>
    <name type="common">ex Cha et al. 2016</name>
    <dbReference type="NCBI Taxonomy" id="1309411"/>
    <lineage>
        <taxon>Bacteria</taxon>
        <taxon>Thermotogati</taxon>
        <taxon>Deinococcota</taxon>
        <taxon>Deinococci</taxon>
        <taxon>Deinococcales</taxon>
        <taxon>Deinococcaceae</taxon>
        <taxon>Deinococcus</taxon>
    </lineage>
</organism>
<evidence type="ECO:0000256" key="2">
    <source>
        <dbReference type="ARBA" id="ARBA00023012"/>
    </source>
</evidence>
<dbReference type="Gene3D" id="6.10.250.690">
    <property type="match status" value="1"/>
</dbReference>
<keyword evidence="1 6" id="KW-0597">Phosphoprotein</keyword>
<comment type="caution">
    <text evidence="10">The sequence shown here is derived from an EMBL/GenBank/DDBJ whole genome shotgun (WGS) entry which is preliminary data.</text>
</comment>
<dbReference type="GO" id="GO:0032993">
    <property type="term" value="C:protein-DNA complex"/>
    <property type="evidence" value="ECO:0007669"/>
    <property type="project" value="TreeGrafter"/>
</dbReference>
<feature type="domain" description="Response regulatory" evidence="8">
    <location>
        <begin position="4"/>
        <end position="113"/>
    </location>
</feature>
<reference evidence="10" key="1">
    <citation type="submission" date="2023-07" db="EMBL/GenBank/DDBJ databases">
        <title>Sorghum-associated microbial communities from plants grown in Nebraska, USA.</title>
        <authorList>
            <person name="Schachtman D."/>
        </authorList>
    </citation>
    <scope>NUCLEOTIDE SEQUENCE</scope>
    <source>
        <strain evidence="10">BE330</strain>
    </source>
</reference>
<feature type="DNA-binding region" description="OmpR/PhoB-type" evidence="7">
    <location>
        <begin position="117"/>
        <end position="214"/>
    </location>
</feature>
<evidence type="ECO:0000256" key="7">
    <source>
        <dbReference type="PROSITE-ProRule" id="PRU01091"/>
    </source>
</evidence>
<dbReference type="CDD" id="cd00383">
    <property type="entry name" value="trans_reg_C"/>
    <property type="match status" value="1"/>
</dbReference>
<dbReference type="EMBL" id="JAVDQK010000005">
    <property type="protein sequence ID" value="MDR6219020.1"/>
    <property type="molecule type" value="Genomic_DNA"/>
</dbReference>
<keyword evidence="4 7" id="KW-0238">DNA-binding</keyword>
<gene>
    <name evidence="10" type="ORF">J2Y00_002617</name>
</gene>
<evidence type="ECO:0000256" key="5">
    <source>
        <dbReference type="ARBA" id="ARBA00023163"/>
    </source>
</evidence>
<dbReference type="SMART" id="SM00448">
    <property type="entry name" value="REC"/>
    <property type="match status" value="1"/>
</dbReference>
<evidence type="ECO:0000313" key="10">
    <source>
        <dbReference type="EMBL" id="MDR6219020.1"/>
    </source>
</evidence>
<dbReference type="InterPro" id="IPR001789">
    <property type="entry name" value="Sig_transdc_resp-reg_receiver"/>
</dbReference>
<dbReference type="GO" id="GO:0005829">
    <property type="term" value="C:cytosol"/>
    <property type="evidence" value="ECO:0007669"/>
    <property type="project" value="TreeGrafter"/>
</dbReference>
<feature type="modified residue" description="4-aspartylphosphate" evidence="6">
    <location>
        <position position="53"/>
    </location>
</feature>
<dbReference type="SMART" id="SM00862">
    <property type="entry name" value="Trans_reg_C"/>
    <property type="match status" value="1"/>
</dbReference>
<keyword evidence="5" id="KW-0804">Transcription</keyword>
<feature type="domain" description="OmpR/PhoB-type" evidence="9">
    <location>
        <begin position="117"/>
        <end position="214"/>
    </location>
</feature>
<dbReference type="GO" id="GO:0000156">
    <property type="term" value="F:phosphorelay response regulator activity"/>
    <property type="evidence" value="ECO:0007669"/>
    <property type="project" value="TreeGrafter"/>
</dbReference>
<evidence type="ECO:0000256" key="1">
    <source>
        <dbReference type="ARBA" id="ARBA00022553"/>
    </source>
</evidence>
<accession>A0AAE4BMF7</accession>
<evidence type="ECO:0000259" key="9">
    <source>
        <dbReference type="PROSITE" id="PS51755"/>
    </source>
</evidence>
<dbReference type="Gene3D" id="1.10.10.10">
    <property type="entry name" value="Winged helix-like DNA-binding domain superfamily/Winged helix DNA-binding domain"/>
    <property type="match status" value="1"/>
</dbReference>
<evidence type="ECO:0000256" key="4">
    <source>
        <dbReference type="ARBA" id="ARBA00023125"/>
    </source>
</evidence>
<dbReference type="PROSITE" id="PS51755">
    <property type="entry name" value="OMPR_PHOB"/>
    <property type="match status" value="1"/>
</dbReference>
<dbReference type="PANTHER" id="PTHR48111">
    <property type="entry name" value="REGULATOR OF RPOS"/>
    <property type="match status" value="1"/>
</dbReference>
<dbReference type="GO" id="GO:0006355">
    <property type="term" value="P:regulation of DNA-templated transcription"/>
    <property type="evidence" value="ECO:0007669"/>
    <property type="project" value="InterPro"/>
</dbReference>
<dbReference type="PROSITE" id="PS50110">
    <property type="entry name" value="RESPONSE_REGULATORY"/>
    <property type="match status" value="1"/>
</dbReference>
<sequence>MTYRILVIDDDAQLRCQLDATLKNAGHVTVLTGSFTDALRVIQRHPPHVILLDLTLPDARAAHWVAELNRAHRPARVITMAPAYIPPPTPPADDHLIKAFSADELLARISVQVRRGAQPVDVGALHVDPSLREICWNARRITLSAREYDLLSVLFRQPGRAMTREDIEQALGLRESTRHVTLNQAIANIRRKFQDAGAPDLIRTIRGVGYAVCMDYARPSSSA</sequence>
<dbReference type="InterPro" id="IPR036388">
    <property type="entry name" value="WH-like_DNA-bd_sf"/>
</dbReference>
<dbReference type="SUPFAM" id="SSF52172">
    <property type="entry name" value="CheY-like"/>
    <property type="match status" value="1"/>
</dbReference>
<dbReference type="AlphaFoldDB" id="A0AAE4BMF7"/>
<evidence type="ECO:0000256" key="3">
    <source>
        <dbReference type="ARBA" id="ARBA00023015"/>
    </source>
</evidence>
<dbReference type="Gene3D" id="3.40.50.2300">
    <property type="match status" value="1"/>
</dbReference>